<name>K2RAB1_MACPH</name>
<dbReference type="EMBL" id="AHHD01000469">
    <property type="protein sequence ID" value="EKG11413.1"/>
    <property type="molecule type" value="Genomic_DNA"/>
</dbReference>
<dbReference type="HOGENOM" id="CLU_1204983_0_0_1"/>
<dbReference type="Proteomes" id="UP000007129">
    <property type="component" value="Unassembled WGS sequence"/>
</dbReference>
<gene>
    <name evidence="1" type="ORF">MPH_11428</name>
</gene>
<sequence>MPQVCPFTDPTSLSIGRRVRCATCSMRTPSGWCRGQDQAIGKAFLERQHLTDHCRLAEAARRRTLKFSGFGRKPSNRAWGLAQHGNTTETVQTKLSRVVLIKLTLTVPQQRDTDTPLPPAPPKHPRSLNSDLLARRIRHYRNRFLLRAVQHGPQLRRRPPPAAGVEVVLLLSDVRVVMHRTQTRELPYDMGSGSHPELCTSCVASAPGVAYICRHEAPAVKLPCLSPDRC</sequence>
<dbReference type="InParanoid" id="K2RAB1"/>
<proteinExistence type="predicted"/>
<dbReference type="VEuPathDB" id="FungiDB:MPH_11428"/>
<evidence type="ECO:0000313" key="1">
    <source>
        <dbReference type="EMBL" id="EKG11413.1"/>
    </source>
</evidence>
<dbReference type="AlphaFoldDB" id="K2RAB1"/>
<organism evidence="1 2">
    <name type="scientific">Macrophomina phaseolina (strain MS6)</name>
    <name type="common">Charcoal rot fungus</name>
    <dbReference type="NCBI Taxonomy" id="1126212"/>
    <lineage>
        <taxon>Eukaryota</taxon>
        <taxon>Fungi</taxon>
        <taxon>Dikarya</taxon>
        <taxon>Ascomycota</taxon>
        <taxon>Pezizomycotina</taxon>
        <taxon>Dothideomycetes</taxon>
        <taxon>Dothideomycetes incertae sedis</taxon>
        <taxon>Botryosphaeriales</taxon>
        <taxon>Botryosphaeriaceae</taxon>
        <taxon>Macrophomina</taxon>
    </lineage>
</organism>
<protein>
    <submittedName>
        <fullName evidence="1">Uncharacterized protein</fullName>
    </submittedName>
</protein>
<accession>K2RAB1</accession>
<reference evidence="1 2" key="1">
    <citation type="journal article" date="2012" name="BMC Genomics">
        <title>Tools to kill: Genome of one of the most destructive plant pathogenic fungi Macrophomina phaseolina.</title>
        <authorList>
            <person name="Islam M.S."/>
            <person name="Haque M.S."/>
            <person name="Islam M.M."/>
            <person name="Emdad E.M."/>
            <person name="Halim A."/>
            <person name="Hossen Q.M.M."/>
            <person name="Hossain M.Z."/>
            <person name="Ahmed B."/>
            <person name="Rahim S."/>
            <person name="Rahman M.S."/>
            <person name="Alam M.M."/>
            <person name="Hou S."/>
            <person name="Wan X."/>
            <person name="Saito J.A."/>
            <person name="Alam M."/>
        </authorList>
    </citation>
    <scope>NUCLEOTIDE SEQUENCE [LARGE SCALE GENOMIC DNA]</scope>
    <source>
        <strain evidence="1 2">MS6</strain>
    </source>
</reference>
<evidence type="ECO:0000313" key="2">
    <source>
        <dbReference type="Proteomes" id="UP000007129"/>
    </source>
</evidence>
<comment type="caution">
    <text evidence="1">The sequence shown here is derived from an EMBL/GenBank/DDBJ whole genome shotgun (WGS) entry which is preliminary data.</text>
</comment>